<comment type="caution">
    <text evidence="3">The sequence shown here is derived from an EMBL/GenBank/DDBJ whole genome shotgun (WGS) entry which is preliminary data.</text>
</comment>
<sequence length="391" mass="44707">MEDSGYITLPTAYAYGSEIGNGNLVSDLSSLISHINSENFNATTQFLLRLAHYQRVNGFWELNIRRTIKKSEKKIAEETDSLELQKMVIRERVEELKVIKSEAEEYKNNVLTFLNENSSQVKTLEAALQNLINQSDNINNMYTNASNVVEKINSQLSLGESKRKDIESLHDESKDELSEIKSKISEIKNENNDNINIFNALKRSFEEKLSFVEDKHSLFVERNKYLDDLIGREVGASLFETFKQRKNELSPSVKFWKIAVPLLAFFCIVWVFLLFHWSEPQQIDYKILLINSLKALPAIGLLLFGIAQYGKERNFQEEYAFKSAVALTLNSYAEQLLSDENKDALILASVSSIYKSPIHQSKIKIEDGKSAVESLSDLISKIKEIKPKTKE</sequence>
<dbReference type="EMBL" id="JBGFSN010000005">
    <property type="protein sequence ID" value="MFH8135359.1"/>
    <property type="molecule type" value="Genomic_DNA"/>
</dbReference>
<dbReference type="Proteomes" id="UP001611251">
    <property type="component" value="Unassembled WGS sequence"/>
</dbReference>
<keyword evidence="2" id="KW-0812">Transmembrane</keyword>
<keyword evidence="1" id="KW-0175">Coiled coil</keyword>
<organism evidence="3 4">
    <name type="scientific">Pantoea osteomyelitidis</name>
    <dbReference type="NCBI Taxonomy" id="3230026"/>
    <lineage>
        <taxon>Bacteria</taxon>
        <taxon>Pseudomonadati</taxon>
        <taxon>Pseudomonadota</taxon>
        <taxon>Gammaproteobacteria</taxon>
        <taxon>Enterobacterales</taxon>
        <taxon>Erwiniaceae</taxon>
        <taxon>Pantoea</taxon>
    </lineage>
</organism>
<feature type="transmembrane region" description="Helical" evidence="2">
    <location>
        <begin position="255"/>
        <end position="275"/>
    </location>
</feature>
<feature type="transmembrane region" description="Helical" evidence="2">
    <location>
        <begin position="287"/>
        <end position="307"/>
    </location>
</feature>
<evidence type="ECO:0000256" key="1">
    <source>
        <dbReference type="SAM" id="Coils"/>
    </source>
</evidence>
<evidence type="ECO:0000313" key="4">
    <source>
        <dbReference type="Proteomes" id="UP001611251"/>
    </source>
</evidence>
<keyword evidence="2" id="KW-0472">Membrane</keyword>
<gene>
    <name evidence="3" type="ORF">ABU178_14425</name>
</gene>
<keyword evidence="2" id="KW-1133">Transmembrane helix</keyword>
<proteinExistence type="predicted"/>
<feature type="coiled-coil region" evidence="1">
    <location>
        <begin position="89"/>
        <end position="190"/>
    </location>
</feature>
<protein>
    <submittedName>
        <fullName evidence="3">Uncharacterized protein</fullName>
    </submittedName>
</protein>
<name>A0ABW7PZX8_9GAMM</name>
<accession>A0ABW7PZX8</accession>
<evidence type="ECO:0000313" key="3">
    <source>
        <dbReference type="EMBL" id="MFH8135359.1"/>
    </source>
</evidence>
<evidence type="ECO:0000256" key="2">
    <source>
        <dbReference type="SAM" id="Phobius"/>
    </source>
</evidence>
<keyword evidence="4" id="KW-1185">Reference proteome</keyword>
<dbReference type="RefSeq" id="WP_397216093.1">
    <property type="nucleotide sequence ID" value="NZ_JBGFSN010000005.1"/>
</dbReference>
<reference evidence="3 4" key="1">
    <citation type="submission" date="2024-08" db="EMBL/GenBank/DDBJ databases">
        <title>Pantoea ronii - a newly identified human opportunistic pathogen.</title>
        <authorList>
            <person name="Keidar-Friedman D."/>
            <person name="Sorek N."/>
            <person name="Leshin-Carmel D."/>
            <person name="Tsur A."/>
            <person name="Amsalem M."/>
            <person name="Tolkach D."/>
            <person name="Brosh-Nissimov T."/>
        </authorList>
    </citation>
    <scope>NUCLEOTIDE SEQUENCE [LARGE SCALE GENOMIC DNA]</scope>
    <source>
        <strain evidence="3 4">AA23256</strain>
    </source>
</reference>